<organism evidence="1 2">
    <name type="scientific">Alkaliphilus hydrothermalis</name>
    <dbReference type="NCBI Taxonomy" id="1482730"/>
    <lineage>
        <taxon>Bacteria</taxon>
        <taxon>Bacillati</taxon>
        <taxon>Bacillota</taxon>
        <taxon>Clostridia</taxon>
        <taxon>Peptostreptococcales</taxon>
        <taxon>Natronincolaceae</taxon>
        <taxon>Alkaliphilus</taxon>
    </lineage>
</organism>
<proteinExistence type="predicted"/>
<gene>
    <name evidence="1" type="ORF">JOC73_002959</name>
</gene>
<evidence type="ECO:0000313" key="2">
    <source>
        <dbReference type="Proteomes" id="UP001314796"/>
    </source>
</evidence>
<protein>
    <submittedName>
        <fullName evidence="1">Uncharacterized protein YbbK (DUF523 family)</fullName>
    </submittedName>
</protein>
<dbReference type="PANTHER" id="PTHR30087">
    <property type="entry name" value="INNER MEMBRANE PROTEIN"/>
    <property type="match status" value="1"/>
</dbReference>
<dbReference type="PANTHER" id="PTHR30087:SF1">
    <property type="entry name" value="HYPOTHETICAL CYTOSOLIC PROTEIN"/>
    <property type="match status" value="1"/>
</dbReference>
<reference evidence="1 2" key="1">
    <citation type="submission" date="2021-01" db="EMBL/GenBank/DDBJ databases">
        <title>Genomic Encyclopedia of Type Strains, Phase IV (KMG-IV): sequencing the most valuable type-strain genomes for metagenomic binning, comparative biology and taxonomic classification.</title>
        <authorList>
            <person name="Goeker M."/>
        </authorList>
    </citation>
    <scope>NUCLEOTIDE SEQUENCE [LARGE SCALE GENOMIC DNA]</scope>
    <source>
        <strain evidence="1 2">DSM 25890</strain>
    </source>
</reference>
<accession>A0ABS2NU35</accession>
<name>A0ABS2NU35_9FIRM</name>
<dbReference type="Proteomes" id="UP001314796">
    <property type="component" value="Unassembled WGS sequence"/>
</dbReference>
<dbReference type="Pfam" id="PF04463">
    <property type="entry name" value="2-thiour_desulf"/>
    <property type="match status" value="1"/>
</dbReference>
<dbReference type="EMBL" id="JAFBEE010000034">
    <property type="protein sequence ID" value="MBM7616377.1"/>
    <property type="molecule type" value="Genomic_DNA"/>
</dbReference>
<comment type="caution">
    <text evidence="1">The sequence shown here is derived from an EMBL/GenBank/DDBJ whole genome shotgun (WGS) entry which is preliminary data.</text>
</comment>
<sequence>MILVSACLLGVNCKYTGGNNLKKELIEKLQKKGIVPICPEQLGGLATPRPPAEIQGGDGASVLAGKGKVLRNDGKDVTEEFIKGAEETLKIAEVLGIKEAVLKAKSPSCGNKLIYDGSFAGNKIKGHGVTAALLASKGIKVYSEEDYLDEDIKEVYKED</sequence>
<dbReference type="RefSeq" id="WP_204404528.1">
    <property type="nucleotide sequence ID" value="NZ_JAFBEE010000034.1"/>
</dbReference>
<keyword evidence="2" id="KW-1185">Reference proteome</keyword>
<evidence type="ECO:0000313" key="1">
    <source>
        <dbReference type="EMBL" id="MBM7616377.1"/>
    </source>
</evidence>
<dbReference type="InterPro" id="IPR007553">
    <property type="entry name" value="2-thiour_desulf"/>
</dbReference>